<dbReference type="PROSITE" id="PS50943">
    <property type="entry name" value="HTH_CROC1"/>
    <property type="match status" value="1"/>
</dbReference>
<dbReference type="Proteomes" id="UP001595993">
    <property type="component" value="Unassembled WGS sequence"/>
</dbReference>
<evidence type="ECO:0000313" key="4">
    <source>
        <dbReference type="Proteomes" id="UP001595993"/>
    </source>
</evidence>
<evidence type="ECO:0000256" key="1">
    <source>
        <dbReference type="SAM" id="MobiDB-lite"/>
    </source>
</evidence>
<dbReference type="InterPro" id="IPR041664">
    <property type="entry name" value="AAA_16"/>
</dbReference>
<dbReference type="PRINTS" id="PR00364">
    <property type="entry name" value="DISEASERSIST"/>
</dbReference>
<dbReference type="SUPFAM" id="SSF47413">
    <property type="entry name" value="lambda repressor-like DNA-binding domains"/>
    <property type="match status" value="1"/>
</dbReference>
<gene>
    <name evidence="3" type="ORF">ACFO9E_11795</name>
</gene>
<dbReference type="CDD" id="cd00093">
    <property type="entry name" value="HTH_XRE"/>
    <property type="match status" value="1"/>
</dbReference>
<sequence>MREAAQSSEATQLSRRGTDRRPAVGAPATFGQLLRARRQQLGLSLAQLASRVHFDRGHVSKVETDKRSPSVNFAEACDRVLNVGDTFTTIATALEAAARQQQGWVHPAQLLATKHNFVGRRRFLNRLDKVLRADEQSLGVPIAVINGPPGVGKTALAVQSAHRAVNDGHFADGQLFVDLQGPGSGTAAAPFDVLEDLLRALGVPTEHIPADLEQRAATFRSVLHGREVLVVLDNAADAQQILPLLPGSPGCAVVVTSRSRLPGLISLVGAVTLTLPELSRPEAALLIRSIIGDVSADADPAAVAVLAERCGHLPLALVLAGEHVVSHRHHGAGTLATDLIPEQARLDLAAGDVVLRHAFDASYITLDESTARMFRLLGLLPSHAINAAAAAATAGVGQDEASLLLRNLASAHLIRQHDECHYQLPDLLRAYATGLAQHLDSESERTKALRRAADFQGKSAFVGSKQHAYEPELPFPQPSADAGTTRRAPRPAASTTA</sequence>
<feature type="region of interest" description="Disordered" evidence="1">
    <location>
        <begin position="1"/>
        <end position="25"/>
    </location>
</feature>
<dbReference type="Pfam" id="PF13560">
    <property type="entry name" value="HTH_31"/>
    <property type="match status" value="1"/>
</dbReference>
<dbReference type="InterPro" id="IPR027417">
    <property type="entry name" value="P-loop_NTPase"/>
</dbReference>
<dbReference type="EMBL" id="JBHSFE010000010">
    <property type="protein sequence ID" value="MFC4608495.1"/>
    <property type="molecule type" value="Genomic_DNA"/>
</dbReference>
<dbReference type="PANTHER" id="PTHR47691:SF3">
    <property type="entry name" value="HTH-TYPE TRANSCRIPTIONAL REGULATOR RV0890C-RELATED"/>
    <property type="match status" value="1"/>
</dbReference>
<feature type="domain" description="HTH cro/C1-type" evidence="2">
    <location>
        <begin position="34"/>
        <end position="87"/>
    </location>
</feature>
<organism evidence="3 4">
    <name type="scientific">Streptomyces maoxianensis</name>
    <dbReference type="NCBI Taxonomy" id="1459942"/>
    <lineage>
        <taxon>Bacteria</taxon>
        <taxon>Bacillati</taxon>
        <taxon>Actinomycetota</taxon>
        <taxon>Actinomycetes</taxon>
        <taxon>Kitasatosporales</taxon>
        <taxon>Streptomycetaceae</taxon>
        <taxon>Streptomyces</taxon>
    </lineage>
</organism>
<keyword evidence="4" id="KW-1185">Reference proteome</keyword>
<evidence type="ECO:0000259" key="2">
    <source>
        <dbReference type="PROSITE" id="PS50943"/>
    </source>
</evidence>
<evidence type="ECO:0000313" key="3">
    <source>
        <dbReference type="EMBL" id="MFC4608495.1"/>
    </source>
</evidence>
<dbReference type="InterPro" id="IPR001387">
    <property type="entry name" value="Cro/C1-type_HTH"/>
</dbReference>
<dbReference type="RefSeq" id="WP_381194066.1">
    <property type="nucleotide sequence ID" value="NZ_JBHSFE010000010.1"/>
</dbReference>
<comment type="caution">
    <text evidence="3">The sequence shown here is derived from an EMBL/GenBank/DDBJ whole genome shotgun (WGS) entry which is preliminary data.</text>
</comment>
<protein>
    <submittedName>
        <fullName evidence="3">Helix-turn-helix domain-containing protein</fullName>
    </submittedName>
</protein>
<dbReference type="PANTHER" id="PTHR47691">
    <property type="entry name" value="REGULATOR-RELATED"/>
    <property type="match status" value="1"/>
</dbReference>
<reference evidence="4" key="1">
    <citation type="journal article" date="2019" name="Int. J. Syst. Evol. Microbiol.">
        <title>The Global Catalogue of Microorganisms (GCM) 10K type strain sequencing project: providing services to taxonomists for standard genome sequencing and annotation.</title>
        <authorList>
            <consortium name="The Broad Institute Genomics Platform"/>
            <consortium name="The Broad Institute Genome Sequencing Center for Infectious Disease"/>
            <person name="Wu L."/>
            <person name="Ma J."/>
        </authorList>
    </citation>
    <scope>NUCLEOTIDE SEQUENCE [LARGE SCALE GENOMIC DNA]</scope>
    <source>
        <strain evidence="4">CGMCC 4.7139</strain>
    </source>
</reference>
<dbReference type="SUPFAM" id="SSF52540">
    <property type="entry name" value="P-loop containing nucleoside triphosphate hydrolases"/>
    <property type="match status" value="1"/>
</dbReference>
<accession>A0ABV9G5Z3</accession>
<proteinExistence type="predicted"/>
<name>A0ABV9G5Z3_9ACTN</name>
<dbReference type="Gene3D" id="3.40.50.300">
    <property type="entry name" value="P-loop containing nucleotide triphosphate hydrolases"/>
    <property type="match status" value="1"/>
</dbReference>
<feature type="region of interest" description="Disordered" evidence="1">
    <location>
        <begin position="466"/>
        <end position="497"/>
    </location>
</feature>
<dbReference type="Pfam" id="PF13191">
    <property type="entry name" value="AAA_16"/>
    <property type="match status" value="1"/>
</dbReference>
<dbReference type="SMART" id="SM00530">
    <property type="entry name" value="HTH_XRE"/>
    <property type="match status" value="1"/>
</dbReference>
<dbReference type="Gene3D" id="1.10.260.40">
    <property type="entry name" value="lambda repressor-like DNA-binding domains"/>
    <property type="match status" value="1"/>
</dbReference>
<feature type="compositionally biased region" description="Polar residues" evidence="1">
    <location>
        <begin position="1"/>
        <end position="15"/>
    </location>
</feature>
<dbReference type="InterPro" id="IPR010982">
    <property type="entry name" value="Lambda_DNA-bd_dom_sf"/>
</dbReference>